<sequence>MAADSTQLATHPAAGTETQEAGEFADLLRQSFKPRTERAATEVENAVGTLIREALSDSSLIKDDVLDTIEEMIARIDQKLTAQVNAILHAPEFQKIESAWRGLNYLVFNSETDTTLKIKVMNVSKEEIHKNLRLFPGARWDQSPLFKKVYEAEFGQLGGEPYGCLIADYYFSHLSQDVQLLRELSKVASAAHAPFFAAADPTLLGMDSFTELANPRDLSKIFDTPDYVQWKGLRDAADSRYVGLCMPRVLARLPYGAKTEPVEEFAFEEETDGHTGDQYAWMNAAYAMAVNINRAYKDCGWTVRIRGVQSGGEVVNLPSHTFPTDDGGVDLKCPTEIAISDRREAELAKSGLIPIIHRKNTDKAAFIGAQSVYKPKQFYGEKGVEATASDNLSARLPYMFAVSRFAHYLKCMVRDKIGATKEKDQLTRWLQEWINEYVDGDPINSSEQTKARKPLAAARVDIFENEENPGYYSAKFYLRPHYQLEGMDIGMSLVSRLPAPKQ</sequence>
<evidence type="ECO:0000259" key="2">
    <source>
        <dbReference type="Pfam" id="PF05943"/>
    </source>
</evidence>
<keyword evidence="5" id="KW-1185">Reference proteome</keyword>
<dbReference type="NCBIfam" id="TIGR03355">
    <property type="entry name" value="VI_chp_2"/>
    <property type="match status" value="1"/>
</dbReference>
<dbReference type="Pfam" id="PF18945">
    <property type="entry name" value="VipB_2"/>
    <property type="match status" value="1"/>
</dbReference>
<gene>
    <name evidence="4" type="ORF">AOPFMNJM_2629</name>
</gene>
<evidence type="ECO:0000259" key="3">
    <source>
        <dbReference type="Pfam" id="PF18945"/>
    </source>
</evidence>
<dbReference type="Proteomes" id="UP001055102">
    <property type="component" value="Unassembled WGS sequence"/>
</dbReference>
<feature type="domain" description="TssC1 C-terminal" evidence="3">
    <location>
        <begin position="385"/>
        <end position="497"/>
    </location>
</feature>
<evidence type="ECO:0000313" key="4">
    <source>
        <dbReference type="EMBL" id="GJE07303.1"/>
    </source>
</evidence>
<dbReference type="PANTHER" id="PTHR35565:SF3">
    <property type="entry name" value="TYPE VI SECRETION SYSTEM SHEATH PROTEIN TSSC1"/>
    <property type="match status" value="1"/>
</dbReference>
<dbReference type="PANTHER" id="PTHR35565">
    <property type="entry name" value="CYTOPLASMIC PROTEIN-RELATED"/>
    <property type="match status" value="1"/>
</dbReference>
<proteinExistence type="predicted"/>
<evidence type="ECO:0008006" key="6">
    <source>
        <dbReference type="Google" id="ProtNLM"/>
    </source>
</evidence>
<comment type="caution">
    <text evidence="4">The sequence shown here is derived from an EMBL/GenBank/DDBJ whole genome shotgun (WGS) entry which is preliminary data.</text>
</comment>
<dbReference type="InterPro" id="IPR044032">
    <property type="entry name" value="TssC1_C"/>
</dbReference>
<feature type="region of interest" description="Disordered" evidence="1">
    <location>
        <begin position="1"/>
        <end position="20"/>
    </location>
</feature>
<protein>
    <recommendedName>
        <fullName evidence="6">EvpB family type VI secretion protein</fullName>
    </recommendedName>
</protein>
<evidence type="ECO:0000256" key="1">
    <source>
        <dbReference type="SAM" id="MobiDB-lite"/>
    </source>
</evidence>
<accession>A0ABQ4SXV6</accession>
<dbReference type="Pfam" id="PF05943">
    <property type="entry name" value="VipB"/>
    <property type="match status" value="1"/>
</dbReference>
<dbReference type="EMBL" id="BPQR01000043">
    <property type="protein sequence ID" value="GJE07303.1"/>
    <property type="molecule type" value="Genomic_DNA"/>
</dbReference>
<evidence type="ECO:0000313" key="5">
    <source>
        <dbReference type="Proteomes" id="UP001055102"/>
    </source>
</evidence>
<reference evidence="4" key="2">
    <citation type="submission" date="2021-08" db="EMBL/GenBank/DDBJ databases">
        <authorList>
            <person name="Tani A."/>
            <person name="Ola A."/>
            <person name="Ogura Y."/>
            <person name="Katsura K."/>
            <person name="Hayashi T."/>
        </authorList>
    </citation>
    <scope>NUCLEOTIDE SEQUENCE</scope>
    <source>
        <strain evidence="4">LMG 23639</strain>
    </source>
</reference>
<dbReference type="RefSeq" id="WP_238276426.1">
    <property type="nucleotide sequence ID" value="NZ_BPQR01000043.1"/>
</dbReference>
<organism evidence="4 5">
    <name type="scientific">Methylobacterium jeotgali</name>
    <dbReference type="NCBI Taxonomy" id="381630"/>
    <lineage>
        <taxon>Bacteria</taxon>
        <taxon>Pseudomonadati</taxon>
        <taxon>Pseudomonadota</taxon>
        <taxon>Alphaproteobacteria</taxon>
        <taxon>Hyphomicrobiales</taxon>
        <taxon>Methylobacteriaceae</taxon>
        <taxon>Methylobacterium</taxon>
    </lineage>
</organism>
<dbReference type="InterPro" id="IPR044031">
    <property type="entry name" value="TssC1_N"/>
</dbReference>
<feature type="domain" description="TssC1 N-terminal" evidence="2">
    <location>
        <begin position="70"/>
        <end position="372"/>
    </location>
</feature>
<reference evidence="4" key="1">
    <citation type="journal article" date="2021" name="Front. Microbiol.">
        <title>Comprehensive Comparative Genomics and Phenotyping of Methylobacterium Species.</title>
        <authorList>
            <person name="Alessa O."/>
            <person name="Ogura Y."/>
            <person name="Fujitani Y."/>
            <person name="Takami H."/>
            <person name="Hayashi T."/>
            <person name="Sahin N."/>
            <person name="Tani A."/>
        </authorList>
    </citation>
    <scope>NUCLEOTIDE SEQUENCE</scope>
    <source>
        <strain evidence="4">LMG 23639</strain>
    </source>
</reference>
<name>A0ABQ4SXV6_9HYPH</name>
<dbReference type="InterPro" id="IPR010269">
    <property type="entry name" value="T6SS_TssC-like"/>
</dbReference>